<organism evidence="1">
    <name type="scientific">viral metagenome</name>
    <dbReference type="NCBI Taxonomy" id="1070528"/>
    <lineage>
        <taxon>unclassified sequences</taxon>
        <taxon>metagenomes</taxon>
        <taxon>organismal metagenomes</taxon>
    </lineage>
</organism>
<name>A0A6C0IFX9_9ZZZZ</name>
<accession>A0A6C0IFX9</accession>
<proteinExistence type="predicted"/>
<dbReference type="EMBL" id="MN740165">
    <property type="protein sequence ID" value="QHT91376.1"/>
    <property type="molecule type" value="Genomic_DNA"/>
</dbReference>
<dbReference type="AlphaFoldDB" id="A0A6C0IFX9"/>
<protein>
    <submittedName>
        <fullName evidence="1">Uncharacterized protein</fullName>
    </submittedName>
</protein>
<reference evidence="1" key="1">
    <citation type="journal article" date="2020" name="Nature">
        <title>Giant virus diversity and host interactions through global metagenomics.</title>
        <authorList>
            <person name="Schulz F."/>
            <person name="Roux S."/>
            <person name="Paez-Espino D."/>
            <person name="Jungbluth S."/>
            <person name="Walsh D.A."/>
            <person name="Denef V.J."/>
            <person name="McMahon K.D."/>
            <person name="Konstantinidis K.T."/>
            <person name="Eloe-Fadrosh E.A."/>
            <person name="Kyrpides N.C."/>
            <person name="Woyke T."/>
        </authorList>
    </citation>
    <scope>NUCLEOTIDE SEQUENCE</scope>
    <source>
        <strain evidence="1">GVMAG-M-3300023184-77</strain>
    </source>
</reference>
<evidence type="ECO:0000313" key="1">
    <source>
        <dbReference type="EMBL" id="QHT91376.1"/>
    </source>
</evidence>
<sequence length="139" mass="16523">MDEDSQHIKEFRNLLRRIKQQIINNTLSGQNTEILKTKVEDKLIQLYKLLEPVIFDYKAIDTIPLEEYQKIFKRTLGIYNRSPTYQTNLEYYLKSDLINNPFTIDTDVIDDTKYLPTPVFPQIINNNNDLTIEDQYDSE</sequence>